<dbReference type="AlphaFoldDB" id="A0A9Q8WF75"/>
<gene>
    <name evidence="2" type="ORF">CLUP02_05903</name>
</gene>
<name>A0A9Q8WF75_9PEZI</name>
<evidence type="ECO:0000313" key="3">
    <source>
        <dbReference type="Proteomes" id="UP000830671"/>
    </source>
</evidence>
<dbReference type="RefSeq" id="XP_049142051.1">
    <property type="nucleotide sequence ID" value="XM_049284908.1"/>
</dbReference>
<dbReference type="GeneID" id="73339918"/>
<evidence type="ECO:0000313" key="2">
    <source>
        <dbReference type="EMBL" id="UQC80420.1"/>
    </source>
</evidence>
<accession>A0A9Q8WF75</accession>
<dbReference type="EMBL" id="CP019475">
    <property type="protein sequence ID" value="UQC80420.1"/>
    <property type="molecule type" value="Genomic_DNA"/>
</dbReference>
<keyword evidence="3" id="KW-1185">Reference proteome</keyword>
<feature type="region of interest" description="Disordered" evidence="1">
    <location>
        <begin position="116"/>
        <end position="152"/>
    </location>
</feature>
<dbReference type="Proteomes" id="UP000830671">
    <property type="component" value="Chromosome 3"/>
</dbReference>
<proteinExistence type="predicted"/>
<organism evidence="2 3">
    <name type="scientific">Colletotrichum lupini</name>
    <dbReference type="NCBI Taxonomy" id="145971"/>
    <lineage>
        <taxon>Eukaryota</taxon>
        <taxon>Fungi</taxon>
        <taxon>Dikarya</taxon>
        <taxon>Ascomycota</taxon>
        <taxon>Pezizomycotina</taxon>
        <taxon>Sordariomycetes</taxon>
        <taxon>Hypocreomycetidae</taxon>
        <taxon>Glomerellales</taxon>
        <taxon>Glomerellaceae</taxon>
        <taxon>Colletotrichum</taxon>
        <taxon>Colletotrichum acutatum species complex</taxon>
    </lineage>
</organism>
<dbReference type="KEGG" id="clup:CLUP02_05903"/>
<evidence type="ECO:0000256" key="1">
    <source>
        <dbReference type="SAM" id="MobiDB-lite"/>
    </source>
</evidence>
<reference evidence="2" key="1">
    <citation type="journal article" date="2021" name="Mol. Plant Microbe Interact.">
        <title>Complete Genome Sequence of the Plant-Pathogenic Fungus Colletotrichum lupini.</title>
        <authorList>
            <person name="Baroncelli R."/>
            <person name="Pensec F."/>
            <person name="Da Lio D."/>
            <person name="Boufleur T."/>
            <person name="Vicente I."/>
            <person name="Sarrocco S."/>
            <person name="Picot A."/>
            <person name="Baraldi E."/>
            <person name="Sukno S."/>
            <person name="Thon M."/>
            <person name="Le Floch G."/>
        </authorList>
    </citation>
    <scope>NUCLEOTIDE SEQUENCE</scope>
    <source>
        <strain evidence="2">IMI 504893</strain>
    </source>
</reference>
<sequence length="285" mass="31232">MWKRNFGARKNVILSLRRSLKGASGESGRPYSSRNPWQNAKSQRGNCLSGGWVSGHQSIAIKYTNVQYHERSTGIVKARAMRIEGGVLRSSQVLRGSVNAALANFYNDEKRLEATMHKKSTSDRSWSESPPNIPRALPRDSGPCVTHPEHIREPESRNFCERERASGGNVILAVAQQTGLAEKVVSKGHKGAGEGTVQLWHFQLFSYPVERIGGTASVEEGAVTRLAEPTNSNDDFAEDPAGAPHVYWMVEFEPLILAALGGGGTQAHNREHFRGHASNARAKIP</sequence>
<protein>
    <submittedName>
        <fullName evidence="2">Uncharacterized protein</fullName>
    </submittedName>
</protein>
<feature type="compositionally biased region" description="Basic and acidic residues" evidence="1">
    <location>
        <begin position="116"/>
        <end position="126"/>
    </location>
</feature>